<keyword evidence="2" id="KW-0732">Signal</keyword>
<dbReference type="SUPFAM" id="SSF53822">
    <property type="entry name" value="Periplasmic binding protein-like I"/>
    <property type="match status" value="1"/>
</dbReference>
<accession>A0ABW2CLC4</accession>
<proteinExistence type="inferred from homology"/>
<comment type="caution">
    <text evidence="5">The sequence shown here is derived from an EMBL/GenBank/DDBJ whole genome shotgun (WGS) entry which is preliminary data.</text>
</comment>
<sequence length="445" mass="46323">MTSTGRTRHTPTGPAPSFPTGPAPSRAARRTVAAAVAAAMLAALGAACSGKANDGSGSTAGDGVKMGPGVTADKIRVGIATDLTGVYAPLGKSLTQAQRMYFEEVNAAGGVCGRRIEPVVRDHGYDVQRAMAAYSEMQSSVVGIAQFIGSPMVTALKGRITSDKMFVLPNAWATTLLGNRYIQVTGTTYDIDMVNALDFLTKEKGIGKGAKIGHVYFEGDYGESALNGSKYAARRLGLTLVEQKIKASDNDMTAQVSAFKSAGVDAILMSAGPRQSASLAGVARAKGMTVPIVASNSGFSPQLLQTPAAPALLKDFYLASAGAPIGADLAPVRRLADAYGRKYPGQPRDNAVVNGYTNALIFTSALKKACQAKDLTREGVITAHRSGGVYDDGYGTPMEFGHYDRPATRKTYILRTDAKALGGLAVQRGAEESPEAKGYRVPAGG</sequence>
<evidence type="ECO:0000313" key="5">
    <source>
        <dbReference type="EMBL" id="MFC6881225.1"/>
    </source>
</evidence>
<evidence type="ECO:0000256" key="1">
    <source>
        <dbReference type="ARBA" id="ARBA00010062"/>
    </source>
</evidence>
<name>A0ABW2CLC4_9ACTN</name>
<keyword evidence="6" id="KW-1185">Reference proteome</keyword>
<dbReference type="InterPro" id="IPR028082">
    <property type="entry name" value="Peripla_BP_I"/>
</dbReference>
<dbReference type="Gene3D" id="3.40.50.2300">
    <property type="match status" value="2"/>
</dbReference>
<reference evidence="6" key="1">
    <citation type="journal article" date="2019" name="Int. J. Syst. Evol. Microbiol.">
        <title>The Global Catalogue of Microorganisms (GCM) 10K type strain sequencing project: providing services to taxonomists for standard genome sequencing and annotation.</title>
        <authorList>
            <consortium name="The Broad Institute Genomics Platform"/>
            <consortium name="The Broad Institute Genome Sequencing Center for Infectious Disease"/>
            <person name="Wu L."/>
            <person name="Ma J."/>
        </authorList>
    </citation>
    <scope>NUCLEOTIDE SEQUENCE [LARGE SCALE GENOMIC DNA]</scope>
    <source>
        <strain evidence="6">JCM 3369</strain>
    </source>
</reference>
<comment type="similarity">
    <text evidence="1">Belongs to the leucine-binding protein family.</text>
</comment>
<feature type="region of interest" description="Disordered" evidence="3">
    <location>
        <begin position="1"/>
        <end position="26"/>
    </location>
</feature>
<dbReference type="PANTHER" id="PTHR47235:SF1">
    <property type="entry name" value="BLR6548 PROTEIN"/>
    <property type="match status" value="1"/>
</dbReference>
<evidence type="ECO:0000256" key="2">
    <source>
        <dbReference type="ARBA" id="ARBA00022729"/>
    </source>
</evidence>
<feature type="domain" description="Leucine-binding protein" evidence="4">
    <location>
        <begin position="74"/>
        <end position="418"/>
    </location>
</feature>
<protein>
    <submittedName>
        <fullName evidence="5">ABC transporter substrate-binding protein</fullName>
    </submittedName>
</protein>
<dbReference type="Proteomes" id="UP001596380">
    <property type="component" value="Unassembled WGS sequence"/>
</dbReference>
<evidence type="ECO:0000313" key="6">
    <source>
        <dbReference type="Proteomes" id="UP001596380"/>
    </source>
</evidence>
<evidence type="ECO:0000256" key="3">
    <source>
        <dbReference type="SAM" id="MobiDB-lite"/>
    </source>
</evidence>
<dbReference type="CDD" id="cd06343">
    <property type="entry name" value="PBP1_ABC_ligand_binding-like"/>
    <property type="match status" value="1"/>
</dbReference>
<dbReference type="Pfam" id="PF13458">
    <property type="entry name" value="Peripla_BP_6"/>
    <property type="match status" value="1"/>
</dbReference>
<evidence type="ECO:0000259" key="4">
    <source>
        <dbReference type="Pfam" id="PF13458"/>
    </source>
</evidence>
<dbReference type="EMBL" id="JBHSXS010000007">
    <property type="protein sequence ID" value="MFC6881225.1"/>
    <property type="molecule type" value="Genomic_DNA"/>
</dbReference>
<organism evidence="5 6">
    <name type="scientific">Actinomadura yumaensis</name>
    <dbReference type="NCBI Taxonomy" id="111807"/>
    <lineage>
        <taxon>Bacteria</taxon>
        <taxon>Bacillati</taxon>
        <taxon>Actinomycetota</taxon>
        <taxon>Actinomycetes</taxon>
        <taxon>Streptosporangiales</taxon>
        <taxon>Thermomonosporaceae</taxon>
        <taxon>Actinomadura</taxon>
    </lineage>
</organism>
<feature type="compositionally biased region" description="Pro residues" evidence="3">
    <location>
        <begin position="13"/>
        <end position="22"/>
    </location>
</feature>
<dbReference type="RefSeq" id="WP_164717166.1">
    <property type="nucleotide sequence ID" value="NZ_JBHSXE010000001.1"/>
</dbReference>
<gene>
    <name evidence="5" type="ORF">ACFQKB_15765</name>
</gene>
<dbReference type="PANTHER" id="PTHR47235">
    <property type="entry name" value="BLR6548 PROTEIN"/>
    <property type="match status" value="1"/>
</dbReference>
<dbReference type="InterPro" id="IPR028081">
    <property type="entry name" value="Leu-bd"/>
</dbReference>